<dbReference type="InterPro" id="IPR007848">
    <property type="entry name" value="Small_mtfrase_dom"/>
</dbReference>
<sequence length="239" mass="27650">MPNTYFKFKQFTINQDKCAMKVCTDACILGAWFSNKIAQHARVLDIGAGTGLLMMMLAQRSQAAIHGIEIDGDAYQQLQENTTQNDWQERLQVFQGDVRSFQFPHRYDFIISNPPFFESDWLSANNREQIAKHSTQLTLDELLPVIAGNLQPQGEFGILLPFHRWEYFNKLAGQHQFSLAEKLIVKQSPKHPPFRTILHYTRNKVDTATTADLTIQQIDRAYTPEFATLLKDYYLYLQE</sequence>
<dbReference type="Pfam" id="PF05175">
    <property type="entry name" value="MTS"/>
    <property type="match status" value="1"/>
</dbReference>
<comment type="caution">
    <text evidence="8">The sequence shown here is derived from an EMBL/GenBank/DDBJ whole genome shotgun (WGS) entry which is preliminary data.</text>
</comment>
<dbReference type="OrthoDB" id="5383291at2"/>
<evidence type="ECO:0000313" key="8">
    <source>
        <dbReference type="EMBL" id="OQP45444.1"/>
    </source>
</evidence>
<dbReference type="STRING" id="354355.SAMN05660816_03446"/>
<dbReference type="InterPro" id="IPR050210">
    <property type="entry name" value="tRNA_Adenine-N(6)_MTase"/>
</dbReference>
<keyword evidence="3 6" id="KW-0808">Transferase</keyword>
<reference evidence="9" key="1">
    <citation type="submission" date="2016-04" db="EMBL/GenBank/DDBJ databases">
        <authorList>
            <person name="Chen L."/>
            <person name="Zhuang W."/>
            <person name="Wang G."/>
        </authorList>
    </citation>
    <scope>NUCLEOTIDE SEQUENCE [LARGE SCALE GENOMIC DNA]</scope>
    <source>
        <strain evidence="9">17621</strain>
    </source>
</reference>
<evidence type="ECO:0000256" key="3">
    <source>
        <dbReference type="ARBA" id="ARBA00022679"/>
    </source>
</evidence>
<dbReference type="GO" id="GO:0005737">
    <property type="term" value="C:cytoplasm"/>
    <property type="evidence" value="ECO:0007669"/>
    <property type="project" value="UniProtKB-SubCell"/>
</dbReference>
<dbReference type="PANTHER" id="PTHR47739">
    <property type="entry name" value="TRNA1(VAL) (ADENINE(37)-N6)-METHYLTRANSFERASE"/>
    <property type="match status" value="1"/>
</dbReference>
<dbReference type="EMBL" id="LVXG01000029">
    <property type="protein sequence ID" value="OQP45444.1"/>
    <property type="molecule type" value="Genomic_DNA"/>
</dbReference>
<dbReference type="Gene3D" id="3.40.50.150">
    <property type="entry name" value="Vaccinia Virus protein VP39"/>
    <property type="match status" value="1"/>
</dbReference>
<comment type="catalytic activity">
    <reaction evidence="6">
        <text>adenosine(37) in tRNA1(Val) + S-adenosyl-L-methionine = N(6)-methyladenosine(37) in tRNA1(Val) + S-adenosyl-L-homocysteine + H(+)</text>
        <dbReference type="Rhea" id="RHEA:43160"/>
        <dbReference type="Rhea" id="RHEA-COMP:10369"/>
        <dbReference type="Rhea" id="RHEA-COMP:10370"/>
        <dbReference type="ChEBI" id="CHEBI:15378"/>
        <dbReference type="ChEBI" id="CHEBI:57856"/>
        <dbReference type="ChEBI" id="CHEBI:59789"/>
        <dbReference type="ChEBI" id="CHEBI:74411"/>
        <dbReference type="ChEBI" id="CHEBI:74449"/>
        <dbReference type="EC" id="2.1.1.223"/>
    </reaction>
</comment>
<comment type="similarity">
    <text evidence="6">Belongs to the methyltransferase superfamily. tRNA (adenine-N(6)-)-methyltransferase family.</text>
</comment>
<evidence type="ECO:0000313" key="9">
    <source>
        <dbReference type="Proteomes" id="UP000192610"/>
    </source>
</evidence>
<gene>
    <name evidence="8" type="ORF">A4H97_32380</name>
</gene>
<accession>A0A1V9EHK9</accession>
<organism evidence="8 9">
    <name type="scientific">Niastella yeongjuensis</name>
    <dbReference type="NCBI Taxonomy" id="354355"/>
    <lineage>
        <taxon>Bacteria</taxon>
        <taxon>Pseudomonadati</taxon>
        <taxon>Bacteroidota</taxon>
        <taxon>Chitinophagia</taxon>
        <taxon>Chitinophagales</taxon>
        <taxon>Chitinophagaceae</taxon>
        <taxon>Niastella</taxon>
    </lineage>
</organism>
<name>A0A1V9EHK9_9BACT</name>
<dbReference type="InterPro" id="IPR029063">
    <property type="entry name" value="SAM-dependent_MTases_sf"/>
</dbReference>
<dbReference type="AlphaFoldDB" id="A0A1V9EHK9"/>
<keyword evidence="5 6" id="KW-0819">tRNA processing</keyword>
<dbReference type="GO" id="GO:0016430">
    <property type="term" value="F:tRNA (adenine-N6)-methyltransferase activity"/>
    <property type="evidence" value="ECO:0007669"/>
    <property type="project" value="UniProtKB-UniRule"/>
</dbReference>
<dbReference type="CDD" id="cd02440">
    <property type="entry name" value="AdoMet_MTases"/>
    <property type="match status" value="1"/>
</dbReference>
<evidence type="ECO:0000256" key="1">
    <source>
        <dbReference type="ARBA" id="ARBA00022490"/>
    </source>
</evidence>
<keyword evidence="2 6" id="KW-0489">Methyltransferase</keyword>
<dbReference type="PROSITE" id="PS00092">
    <property type="entry name" value="N6_MTASE"/>
    <property type="match status" value="1"/>
</dbReference>
<evidence type="ECO:0000256" key="6">
    <source>
        <dbReference type="HAMAP-Rule" id="MF_01872"/>
    </source>
</evidence>
<dbReference type="RefSeq" id="WP_081202297.1">
    <property type="nucleotide sequence ID" value="NZ_LVXG01000029.1"/>
</dbReference>
<dbReference type="GO" id="GO:0008033">
    <property type="term" value="P:tRNA processing"/>
    <property type="evidence" value="ECO:0007669"/>
    <property type="project" value="UniProtKB-UniRule"/>
</dbReference>
<evidence type="ECO:0000256" key="2">
    <source>
        <dbReference type="ARBA" id="ARBA00022603"/>
    </source>
</evidence>
<proteinExistence type="inferred from homology"/>
<keyword evidence="1 6" id="KW-0963">Cytoplasm</keyword>
<dbReference type="PANTHER" id="PTHR47739:SF1">
    <property type="entry name" value="TRNA1(VAL) (ADENINE(37)-N6)-METHYLTRANSFERASE"/>
    <property type="match status" value="1"/>
</dbReference>
<evidence type="ECO:0000256" key="4">
    <source>
        <dbReference type="ARBA" id="ARBA00022691"/>
    </source>
</evidence>
<dbReference type="SUPFAM" id="SSF53335">
    <property type="entry name" value="S-adenosyl-L-methionine-dependent methyltransferases"/>
    <property type="match status" value="1"/>
</dbReference>
<dbReference type="InterPro" id="IPR002052">
    <property type="entry name" value="DNA_methylase_N6_adenine_CS"/>
</dbReference>
<dbReference type="HAMAP" id="MF_01872">
    <property type="entry name" value="tRNA_methyltr_YfiC"/>
    <property type="match status" value="1"/>
</dbReference>
<evidence type="ECO:0000259" key="7">
    <source>
        <dbReference type="Pfam" id="PF05175"/>
    </source>
</evidence>
<comment type="subcellular location">
    <subcellularLocation>
        <location evidence="6">Cytoplasm</location>
    </subcellularLocation>
</comment>
<dbReference type="GO" id="GO:0003676">
    <property type="term" value="F:nucleic acid binding"/>
    <property type="evidence" value="ECO:0007669"/>
    <property type="project" value="InterPro"/>
</dbReference>
<dbReference type="InterPro" id="IPR022882">
    <property type="entry name" value="tRNA_adenine-N6_MeTrfase"/>
</dbReference>
<protein>
    <recommendedName>
        <fullName evidence="6">tRNA1(Val) (adenine(37)-N6)-methyltransferase</fullName>
        <ecNumber evidence="6">2.1.1.223</ecNumber>
    </recommendedName>
    <alternativeName>
        <fullName evidence="6">tRNA m6A37 methyltransferase</fullName>
    </alternativeName>
</protein>
<dbReference type="EC" id="2.1.1.223" evidence="6"/>
<comment type="function">
    <text evidence="6">Specifically methylates the adenine in position 37 of tRNA(1)(Val) (anticodon cmo5UAC).</text>
</comment>
<keyword evidence="9" id="KW-1185">Reference proteome</keyword>
<evidence type="ECO:0000256" key="5">
    <source>
        <dbReference type="ARBA" id="ARBA00022694"/>
    </source>
</evidence>
<feature type="domain" description="Methyltransferase small" evidence="7">
    <location>
        <begin position="39"/>
        <end position="134"/>
    </location>
</feature>
<dbReference type="Proteomes" id="UP000192610">
    <property type="component" value="Unassembled WGS sequence"/>
</dbReference>
<keyword evidence="4 6" id="KW-0949">S-adenosyl-L-methionine</keyword>
<dbReference type="GO" id="GO:0032259">
    <property type="term" value="P:methylation"/>
    <property type="evidence" value="ECO:0007669"/>
    <property type="project" value="UniProtKB-KW"/>
</dbReference>